<comment type="similarity">
    <text evidence="1">Belongs to the enoyl-CoA hydratase/isomerase family.</text>
</comment>
<gene>
    <name evidence="3" type="ORF">METZ01_LOCUS510921</name>
</gene>
<feature type="compositionally biased region" description="Polar residues" evidence="2">
    <location>
        <begin position="100"/>
        <end position="110"/>
    </location>
</feature>
<dbReference type="EMBL" id="UINC01227264">
    <property type="protein sequence ID" value="SVE58067.1"/>
    <property type="molecule type" value="Genomic_DNA"/>
</dbReference>
<dbReference type="PANTHER" id="PTHR43802">
    <property type="entry name" value="ENOYL-COA HYDRATASE"/>
    <property type="match status" value="1"/>
</dbReference>
<evidence type="ECO:0000256" key="2">
    <source>
        <dbReference type="SAM" id="MobiDB-lite"/>
    </source>
</evidence>
<evidence type="ECO:0000256" key="1">
    <source>
        <dbReference type="ARBA" id="ARBA00005254"/>
    </source>
</evidence>
<sequence length="110" mass="11835">MSIKAIETCTNQLLCEVRDSVAIITLNRPKVRNALGNTITPALRQMIRDRGEDPDVGALLLTGSGTAFCAGGDVKGMGASLIKKETTREQKIGHLKEGQRTLTGSLRSLR</sequence>
<evidence type="ECO:0000313" key="3">
    <source>
        <dbReference type="EMBL" id="SVE58067.1"/>
    </source>
</evidence>
<feature type="non-terminal residue" evidence="3">
    <location>
        <position position="110"/>
    </location>
</feature>
<dbReference type="Pfam" id="PF00378">
    <property type="entry name" value="ECH_1"/>
    <property type="match status" value="1"/>
</dbReference>
<accession>A0A383EMI4</accession>
<dbReference type="SUPFAM" id="SSF52096">
    <property type="entry name" value="ClpP/crotonase"/>
    <property type="match status" value="1"/>
</dbReference>
<feature type="compositionally biased region" description="Basic and acidic residues" evidence="2">
    <location>
        <begin position="90"/>
        <end position="99"/>
    </location>
</feature>
<protein>
    <recommendedName>
        <fullName evidence="4">3-hydroxyisobutyryl-CoA hydrolase</fullName>
    </recommendedName>
</protein>
<dbReference type="InterPro" id="IPR001753">
    <property type="entry name" value="Enoyl-CoA_hydra/iso"/>
</dbReference>
<name>A0A383EMI4_9ZZZZ</name>
<dbReference type="PANTHER" id="PTHR43802:SF1">
    <property type="entry name" value="IP11341P-RELATED"/>
    <property type="match status" value="1"/>
</dbReference>
<organism evidence="3">
    <name type="scientific">marine metagenome</name>
    <dbReference type="NCBI Taxonomy" id="408172"/>
    <lineage>
        <taxon>unclassified sequences</taxon>
        <taxon>metagenomes</taxon>
        <taxon>ecological metagenomes</taxon>
    </lineage>
</organism>
<feature type="region of interest" description="Disordered" evidence="2">
    <location>
        <begin position="90"/>
        <end position="110"/>
    </location>
</feature>
<dbReference type="Gene3D" id="3.90.226.10">
    <property type="entry name" value="2-enoyl-CoA Hydratase, Chain A, domain 1"/>
    <property type="match status" value="1"/>
</dbReference>
<reference evidence="3" key="1">
    <citation type="submission" date="2018-05" db="EMBL/GenBank/DDBJ databases">
        <authorList>
            <person name="Lanie J.A."/>
            <person name="Ng W.-L."/>
            <person name="Kazmierczak K.M."/>
            <person name="Andrzejewski T.M."/>
            <person name="Davidsen T.M."/>
            <person name="Wayne K.J."/>
            <person name="Tettelin H."/>
            <person name="Glass J.I."/>
            <person name="Rusch D."/>
            <person name="Podicherti R."/>
            <person name="Tsui H.-C.T."/>
            <person name="Winkler M.E."/>
        </authorList>
    </citation>
    <scope>NUCLEOTIDE SEQUENCE</scope>
</reference>
<dbReference type="CDD" id="cd06558">
    <property type="entry name" value="crotonase-like"/>
    <property type="match status" value="1"/>
</dbReference>
<proteinExistence type="inferred from homology"/>
<dbReference type="InterPro" id="IPR029045">
    <property type="entry name" value="ClpP/crotonase-like_dom_sf"/>
</dbReference>
<dbReference type="AlphaFoldDB" id="A0A383EMI4"/>
<evidence type="ECO:0008006" key="4">
    <source>
        <dbReference type="Google" id="ProtNLM"/>
    </source>
</evidence>